<gene>
    <name evidence="1" type="ORF">PQG83_18670</name>
</gene>
<dbReference type="KEGG" id="nneo:PQG83_18670"/>
<dbReference type="Proteomes" id="UP001302494">
    <property type="component" value="Chromosome"/>
</dbReference>
<dbReference type="EMBL" id="CP116968">
    <property type="protein sequence ID" value="WNM61746.1"/>
    <property type="molecule type" value="Genomic_DNA"/>
</dbReference>
<evidence type="ECO:0000313" key="2">
    <source>
        <dbReference type="Proteomes" id="UP001302494"/>
    </source>
</evidence>
<evidence type="ECO:0008006" key="3">
    <source>
        <dbReference type="Google" id="ProtNLM"/>
    </source>
</evidence>
<accession>A0AA96GH22</accession>
<protein>
    <recommendedName>
        <fullName evidence="3">Lipoprotein</fullName>
    </recommendedName>
</protein>
<evidence type="ECO:0000313" key="1">
    <source>
        <dbReference type="EMBL" id="WNM61746.1"/>
    </source>
</evidence>
<dbReference type="AlphaFoldDB" id="A0AA96GH22"/>
<dbReference type="RefSeq" id="WP_312744274.1">
    <property type="nucleotide sequence ID" value="NZ_CP116968.1"/>
</dbReference>
<proteinExistence type="predicted"/>
<reference evidence="1 2" key="1">
    <citation type="submission" date="2023-01" db="EMBL/GenBank/DDBJ databases">
        <title>Cultivation and genomic characterization of new, ubiquitous marine nitrite-oxidizing bacteria from the Nitrospirales.</title>
        <authorList>
            <person name="Mueller A.J."/>
            <person name="Daebeler A."/>
            <person name="Herbold C.W."/>
            <person name="Kirkegaard R.H."/>
            <person name="Daims H."/>
        </authorList>
    </citation>
    <scope>NUCLEOTIDE SEQUENCE [LARGE SCALE GENOMIC DNA]</scope>
    <source>
        <strain evidence="1 2">DK</strain>
    </source>
</reference>
<keyword evidence="2" id="KW-1185">Reference proteome</keyword>
<name>A0AA96GH22_9BACT</name>
<dbReference type="Gene3D" id="3.40.50.10610">
    <property type="entry name" value="ABC-type transport auxiliary lipoprotein component"/>
    <property type="match status" value="1"/>
</dbReference>
<organism evidence="1 2">
    <name type="scientific">Candidatus Nitrospira neomarina</name>
    <dbReference type="NCBI Taxonomy" id="3020899"/>
    <lineage>
        <taxon>Bacteria</taxon>
        <taxon>Pseudomonadati</taxon>
        <taxon>Nitrospirota</taxon>
        <taxon>Nitrospiria</taxon>
        <taxon>Nitrospirales</taxon>
        <taxon>Nitrospiraceae</taxon>
        <taxon>Nitrospira</taxon>
    </lineage>
</organism>
<sequence length="266" mass="28714">MCLAINGRSKPLPVRFLVMGLIGWWCLGVGCVPPKVQIQAAPQFDPSRISSLAILPFQTIKTPQLAGNSRGGIRDPEEIRTQFRLPGTDQADGTEFRQVRYVVPETAAHRITLQVASVLAGRPSLRVIGPEESSAVIGKERPEAESSFSVMAQEVGTRLKVDGVVTGLVRTYREREGSKLGAKPAAVGFEVYLLRPSDGMVVWTGEFFEEQKPLNQDVVGFFEKGGGFVTADTLAELGVNKVMKAFPVGLGEQGPPLSAPSLKENP</sequence>